<protein>
    <submittedName>
        <fullName evidence="2">Uncharacterized protein</fullName>
    </submittedName>
</protein>
<accession>A0A8J3RKF9</accession>
<gene>
    <name evidence="2" type="ORF">Plo01_37760</name>
</gene>
<proteinExistence type="predicted"/>
<evidence type="ECO:0000313" key="3">
    <source>
        <dbReference type="Proteomes" id="UP000616724"/>
    </source>
</evidence>
<name>A0A8J3RKF9_9ACTN</name>
<comment type="caution">
    <text evidence="2">The sequence shown here is derived from an EMBL/GenBank/DDBJ whole genome shotgun (WGS) entry which is preliminary data.</text>
</comment>
<reference evidence="2 3" key="1">
    <citation type="submission" date="2021-01" db="EMBL/GenBank/DDBJ databases">
        <title>Whole genome shotgun sequence of Planobispora longispora NBRC 13918.</title>
        <authorList>
            <person name="Komaki H."/>
            <person name="Tamura T."/>
        </authorList>
    </citation>
    <scope>NUCLEOTIDE SEQUENCE [LARGE SCALE GENOMIC DNA]</scope>
    <source>
        <strain evidence="2 3">NBRC 13918</strain>
    </source>
</reference>
<organism evidence="2 3">
    <name type="scientific">Planobispora longispora</name>
    <dbReference type="NCBI Taxonomy" id="28887"/>
    <lineage>
        <taxon>Bacteria</taxon>
        <taxon>Bacillati</taxon>
        <taxon>Actinomycetota</taxon>
        <taxon>Actinomycetes</taxon>
        <taxon>Streptosporangiales</taxon>
        <taxon>Streptosporangiaceae</taxon>
        <taxon>Planobispora</taxon>
    </lineage>
</organism>
<dbReference type="Proteomes" id="UP000616724">
    <property type="component" value="Unassembled WGS sequence"/>
</dbReference>
<dbReference type="EMBL" id="BOOH01000028">
    <property type="protein sequence ID" value="GIH77347.1"/>
    <property type="molecule type" value="Genomic_DNA"/>
</dbReference>
<sequence>MAASAGPEPASDAAASVTAPVRPRDTNTAESAAVRRDLVTGASVRFPERSTYIEKILVREK</sequence>
<keyword evidence="3" id="KW-1185">Reference proteome</keyword>
<feature type="region of interest" description="Disordered" evidence="1">
    <location>
        <begin position="1"/>
        <end position="30"/>
    </location>
</feature>
<evidence type="ECO:0000256" key="1">
    <source>
        <dbReference type="SAM" id="MobiDB-lite"/>
    </source>
</evidence>
<dbReference type="AlphaFoldDB" id="A0A8J3RKF9"/>
<evidence type="ECO:0000313" key="2">
    <source>
        <dbReference type="EMBL" id="GIH77347.1"/>
    </source>
</evidence>